<evidence type="ECO:0000256" key="9">
    <source>
        <dbReference type="SAM" id="SignalP"/>
    </source>
</evidence>
<dbReference type="Pfam" id="PF00082">
    <property type="entry name" value="Peptidase_S8"/>
    <property type="match status" value="1"/>
</dbReference>
<evidence type="ECO:0000256" key="2">
    <source>
        <dbReference type="ARBA" id="ARBA00011073"/>
    </source>
</evidence>
<organism evidence="14 15">
    <name type="scientific">Arsukibacterium indicum</name>
    <dbReference type="NCBI Taxonomy" id="2848612"/>
    <lineage>
        <taxon>Bacteria</taxon>
        <taxon>Pseudomonadati</taxon>
        <taxon>Pseudomonadota</taxon>
        <taxon>Gammaproteobacteria</taxon>
        <taxon>Chromatiales</taxon>
        <taxon>Chromatiaceae</taxon>
        <taxon>Arsukibacterium</taxon>
    </lineage>
</organism>
<proteinExistence type="inferred from homology"/>
<dbReference type="InterPro" id="IPR023827">
    <property type="entry name" value="Peptidase_S8_Asp-AS"/>
</dbReference>
<dbReference type="Pfam" id="PF05922">
    <property type="entry name" value="Inhibitor_I9"/>
    <property type="match status" value="1"/>
</dbReference>
<comment type="caution">
    <text evidence="14">The sequence shown here is derived from an EMBL/GenBank/DDBJ whole genome shotgun (WGS) entry which is preliminary data.</text>
</comment>
<feature type="signal peptide" evidence="9">
    <location>
        <begin position="1"/>
        <end position="23"/>
    </location>
</feature>
<dbReference type="InterPro" id="IPR045051">
    <property type="entry name" value="SBT"/>
</dbReference>
<evidence type="ECO:0000259" key="11">
    <source>
        <dbReference type="Pfam" id="PF02225"/>
    </source>
</evidence>
<feature type="domain" description="PA" evidence="11">
    <location>
        <begin position="470"/>
        <end position="543"/>
    </location>
</feature>
<feature type="domain" description="Subtilisin-like protease fibronectin type-III" evidence="13">
    <location>
        <begin position="737"/>
        <end position="843"/>
    </location>
</feature>
<evidence type="ECO:0000256" key="5">
    <source>
        <dbReference type="ARBA" id="ARBA00022801"/>
    </source>
</evidence>
<evidence type="ECO:0000259" key="10">
    <source>
        <dbReference type="Pfam" id="PF00082"/>
    </source>
</evidence>
<sequence>MKTKKYLLGVALSAALASTYANANASPHIIQVDSSQLSAAETVPVVPAVSGMYIVELKGPTAINMATQLGELIPSNQLVATIGNNYNANSPKIKAYVAAVKAKQASVAAEVGAPEVLHNYAHTFNGFSARLTPAQLKAISSHPDVAAVYPDEVHFLQTANTPKFLGLVSDAGDGLHDSGILGEDVIVGILDSGIWPENPSFSDAATSAANTYGPAPAGWEDKCNVGSVGSFVRDGVVIYDDSTAPEDEFTCNNKLIGARYFGSTFSSVYEMQFGLGEFASARDADGHGSHTASTAAGNAGVTAVLSGTEVGSVSGIAPRARVAAYKVCWNANYVSPAGVNERGCFFGDSLAAIDQAVVDGVDVLNYSIGNSQAINSPVYNASLSAANAGVFFSASAGNSGPTAATVSNIAPWIATVAASTYDGVSAAIGKQLNVNSGVLAPTSFFSVPAVIGTALPEGGLTADLGVADPVLACGPLSNDLTGKIALISRGECNFTVKMANAEAAGAIGVVVYTLSGTPIPMGGTDPGIGIPGVMVFNADGLALVDSVNAGTTNVTMSQYGAATDAIEVGNIMASFSSRGVNTQTGDILKPDITAPGVRILAASSPEQLQFGGNPQGENFEYLQGTSMSSPHIAGMAALLAGQYPTWTPAQIKSAIMTTARQNLVKENGITPADPFDFGAGHVAPAQSLNPGLVYSANLGDYLGFLCGQGEAGLVSSARFGADCNEIADAGFATDASQLNYPSIAIAELAGTETISRTVTDVSGNGGTYNVVVNAPEGTTVSVATFDAAGNPIPSGLLEVAPGGTASYSLTFNSVPGFPVNEWVFGDVTLERTDGLTVRSPIAVNQVPTQTIIVPELLSLELNRGRALFFVETLYSGSFGVEHQGLTLPFGVNKTSPSNPGAFNFGINVSSPTYYTAFGVPEGATLLRISTRDALVSVPGTNLDLVLYTCVPTPTGNSCSPLQSSTGPDANEDMIIVNPVNTVNSGLSFYLLFVQGVDLLGNATVDYTSLIWILDGAESSTVVSASPRAVENRLQNISLRTRGLTPGLYMGTVTFTDGNGEVQGTTALEVVQP</sequence>
<evidence type="ECO:0000256" key="7">
    <source>
        <dbReference type="ARBA" id="ARBA00023180"/>
    </source>
</evidence>
<keyword evidence="4 9" id="KW-0732">Signal</keyword>
<dbReference type="InterPro" id="IPR003137">
    <property type="entry name" value="PA_domain"/>
</dbReference>
<keyword evidence="3 8" id="KW-0645">Protease</keyword>
<dbReference type="InterPro" id="IPR000209">
    <property type="entry name" value="Peptidase_S8/S53_dom"/>
</dbReference>
<evidence type="ECO:0000256" key="8">
    <source>
        <dbReference type="PROSITE-ProRule" id="PRU01240"/>
    </source>
</evidence>
<evidence type="ECO:0000256" key="1">
    <source>
        <dbReference type="ARBA" id="ARBA00004613"/>
    </source>
</evidence>
<dbReference type="Pfam" id="PF17766">
    <property type="entry name" value="fn3_6"/>
    <property type="match status" value="1"/>
</dbReference>
<gene>
    <name evidence="14" type="ORF">KQY15_03930</name>
</gene>
<keyword evidence="6 8" id="KW-0720">Serine protease</keyword>
<dbReference type="PROSITE" id="PS00136">
    <property type="entry name" value="SUBTILASE_ASP"/>
    <property type="match status" value="1"/>
</dbReference>
<dbReference type="CDD" id="cd04852">
    <property type="entry name" value="Peptidases_S8_3"/>
    <property type="match status" value="1"/>
</dbReference>
<comment type="similarity">
    <text evidence="2 8">Belongs to the peptidase S8 family.</text>
</comment>
<feature type="active site" description="Charge relay system" evidence="8">
    <location>
        <position position="191"/>
    </location>
</feature>
<accession>A0ABS6MIU3</accession>
<dbReference type="EMBL" id="JAHRID010000001">
    <property type="protein sequence ID" value="MBV2128246.1"/>
    <property type="molecule type" value="Genomic_DNA"/>
</dbReference>
<feature type="domain" description="Inhibitor I9" evidence="12">
    <location>
        <begin position="53"/>
        <end position="153"/>
    </location>
</feature>
<dbReference type="InterPro" id="IPR041469">
    <property type="entry name" value="Subtilisin-like_FN3"/>
</dbReference>
<feature type="active site" description="Charge relay system" evidence="8">
    <location>
        <position position="626"/>
    </location>
</feature>
<dbReference type="PANTHER" id="PTHR10795">
    <property type="entry name" value="PROPROTEIN CONVERTASE SUBTILISIN/KEXIN"/>
    <property type="match status" value="1"/>
</dbReference>
<name>A0ABS6MIU3_9GAMM</name>
<dbReference type="InterPro" id="IPR034197">
    <property type="entry name" value="Peptidases_S8_3"/>
</dbReference>
<dbReference type="RefSeq" id="WP_217667381.1">
    <property type="nucleotide sequence ID" value="NZ_JAHRID010000001.1"/>
</dbReference>
<dbReference type="PROSITE" id="PS51892">
    <property type="entry name" value="SUBTILASE"/>
    <property type="match status" value="1"/>
</dbReference>
<keyword evidence="7" id="KW-0325">Glycoprotein</keyword>
<evidence type="ECO:0000313" key="14">
    <source>
        <dbReference type="EMBL" id="MBV2128246.1"/>
    </source>
</evidence>
<dbReference type="Proteomes" id="UP000704611">
    <property type="component" value="Unassembled WGS sequence"/>
</dbReference>
<keyword evidence="5 8" id="KW-0378">Hydrolase</keyword>
<protein>
    <submittedName>
        <fullName evidence="14">S8 family serine peptidase</fullName>
    </submittedName>
</protein>
<evidence type="ECO:0000259" key="13">
    <source>
        <dbReference type="Pfam" id="PF17766"/>
    </source>
</evidence>
<dbReference type="InterPro" id="IPR010259">
    <property type="entry name" value="S8pro/Inhibitor_I9"/>
</dbReference>
<evidence type="ECO:0000256" key="6">
    <source>
        <dbReference type="ARBA" id="ARBA00022825"/>
    </source>
</evidence>
<feature type="active site" description="Charge relay system" evidence="8">
    <location>
        <position position="287"/>
    </location>
</feature>
<feature type="domain" description="Peptidase S8/S53" evidence="10">
    <location>
        <begin position="182"/>
        <end position="666"/>
    </location>
</feature>
<keyword evidence="15" id="KW-1185">Reference proteome</keyword>
<dbReference type="CDD" id="cd04818">
    <property type="entry name" value="PA_subtilisin_1"/>
    <property type="match status" value="1"/>
</dbReference>
<evidence type="ECO:0000256" key="3">
    <source>
        <dbReference type="ARBA" id="ARBA00022670"/>
    </source>
</evidence>
<evidence type="ECO:0000313" key="15">
    <source>
        <dbReference type="Proteomes" id="UP000704611"/>
    </source>
</evidence>
<dbReference type="InterPro" id="IPR023828">
    <property type="entry name" value="Peptidase_S8_Ser-AS"/>
</dbReference>
<evidence type="ECO:0000256" key="4">
    <source>
        <dbReference type="ARBA" id="ARBA00022729"/>
    </source>
</evidence>
<dbReference type="PROSITE" id="PS00138">
    <property type="entry name" value="SUBTILASE_SER"/>
    <property type="match status" value="1"/>
</dbReference>
<dbReference type="Pfam" id="PF02225">
    <property type="entry name" value="PA"/>
    <property type="match status" value="1"/>
</dbReference>
<reference evidence="14 15" key="1">
    <citation type="submission" date="2021-06" db="EMBL/GenBank/DDBJ databases">
        <title>Rheinheimera indica sp. nov., isolated from deep-sea sediment.</title>
        <authorList>
            <person name="Wang Z."/>
            <person name="Zhang X.-Y."/>
        </authorList>
    </citation>
    <scope>NUCLEOTIDE SEQUENCE [LARGE SCALE GENOMIC DNA]</scope>
    <source>
        <strain evidence="14 15">SM2107</strain>
    </source>
</reference>
<evidence type="ECO:0000259" key="12">
    <source>
        <dbReference type="Pfam" id="PF05922"/>
    </source>
</evidence>
<feature type="chain" id="PRO_5045444174" evidence="9">
    <location>
        <begin position="24"/>
        <end position="1072"/>
    </location>
</feature>
<comment type="subcellular location">
    <subcellularLocation>
        <location evidence="1">Secreted</location>
    </subcellularLocation>
</comment>